<dbReference type="InterPro" id="IPR026856">
    <property type="entry name" value="Sialidase_fam"/>
</dbReference>
<dbReference type="GO" id="GO:0006689">
    <property type="term" value="P:ganglioside catabolic process"/>
    <property type="evidence" value="ECO:0007669"/>
    <property type="project" value="TreeGrafter"/>
</dbReference>
<dbReference type="GO" id="GO:0005737">
    <property type="term" value="C:cytoplasm"/>
    <property type="evidence" value="ECO:0007669"/>
    <property type="project" value="TreeGrafter"/>
</dbReference>
<feature type="domain" description="Sialidase" evidence="3">
    <location>
        <begin position="59"/>
        <end position="332"/>
    </location>
</feature>
<protein>
    <recommendedName>
        <fullName evidence="3">Sialidase domain-containing protein</fullName>
    </recommendedName>
</protein>
<sequence length="364" mass="40949">MLYLTIFFLLLLNVKNSLGNDTIVFTRGEAGYFCIKIPYILTTAKGTLLAFGEARLFSCSDYTETDIVYKRSLDNGRTWSDLQVLYRGNSSNGKYHRVGNIAPVQLKYNQRILIPFCQDNLIVMQTYTDDDGLTFAPPQVIPNVTRPEWKWVGLGPPGGILLQSNRILIPAYYSVHSNDNGLLSTGYVMLNDLNGQIDKWYLGGQYNLDNYYPNECQAVELLPSTNSIFINSRSLGTKRIGAYSTDGGITFNRVKVLKTLVQPLTGCQGSTIYSANTQQLFYSGLAETSYIRSNLSLYISDDNGESWSYIKTIFPGSSAYSSLTMMNDGSIGLLYEWAKKSDRIFQPDYMTFTVVYNRSKENVN</sequence>
<dbReference type="GO" id="GO:0004308">
    <property type="term" value="F:exo-alpha-sialidase activity"/>
    <property type="evidence" value="ECO:0007669"/>
    <property type="project" value="InterPro"/>
</dbReference>
<feature type="signal peptide" evidence="2">
    <location>
        <begin position="1"/>
        <end position="19"/>
    </location>
</feature>
<accession>A0A814RQV9</accession>
<dbReference type="GO" id="GO:0016020">
    <property type="term" value="C:membrane"/>
    <property type="evidence" value="ECO:0007669"/>
    <property type="project" value="TreeGrafter"/>
</dbReference>
<comment type="similarity">
    <text evidence="1">Belongs to the glycosyl hydrolase 33 family.</text>
</comment>
<dbReference type="Proteomes" id="UP000663828">
    <property type="component" value="Unassembled WGS sequence"/>
</dbReference>
<feature type="chain" id="PRO_5032706999" description="Sialidase domain-containing protein" evidence="2">
    <location>
        <begin position="20"/>
        <end position="364"/>
    </location>
</feature>
<proteinExistence type="inferred from homology"/>
<dbReference type="PANTHER" id="PTHR10628">
    <property type="entry name" value="SIALIDASE"/>
    <property type="match status" value="1"/>
</dbReference>
<gene>
    <name evidence="4" type="ORF">XAT740_LOCUS20196</name>
</gene>
<comment type="caution">
    <text evidence="4">The sequence shown here is derived from an EMBL/GenBank/DDBJ whole genome shotgun (WGS) entry which is preliminary data.</text>
</comment>
<evidence type="ECO:0000313" key="5">
    <source>
        <dbReference type="Proteomes" id="UP000663828"/>
    </source>
</evidence>
<name>A0A814RQV9_ADIRI</name>
<dbReference type="SUPFAM" id="SSF50939">
    <property type="entry name" value="Sialidases"/>
    <property type="match status" value="1"/>
</dbReference>
<dbReference type="Gene3D" id="2.120.10.10">
    <property type="match status" value="1"/>
</dbReference>
<organism evidence="4 5">
    <name type="scientific">Adineta ricciae</name>
    <name type="common">Rotifer</name>
    <dbReference type="NCBI Taxonomy" id="249248"/>
    <lineage>
        <taxon>Eukaryota</taxon>
        <taxon>Metazoa</taxon>
        <taxon>Spiralia</taxon>
        <taxon>Gnathifera</taxon>
        <taxon>Rotifera</taxon>
        <taxon>Eurotatoria</taxon>
        <taxon>Bdelloidea</taxon>
        <taxon>Adinetida</taxon>
        <taxon>Adinetidae</taxon>
        <taxon>Adineta</taxon>
    </lineage>
</organism>
<dbReference type="InterPro" id="IPR036278">
    <property type="entry name" value="Sialidase_sf"/>
</dbReference>
<dbReference type="Pfam" id="PF13088">
    <property type="entry name" value="BNR_2"/>
    <property type="match status" value="1"/>
</dbReference>
<keyword evidence="2" id="KW-0732">Signal</keyword>
<evidence type="ECO:0000256" key="1">
    <source>
        <dbReference type="ARBA" id="ARBA00009348"/>
    </source>
</evidence>
<evidence type="ECO:0000256" key="2">
    <source>
        <dbReference type="SAM" id="SignalP"/>
    </source>
</evidence>
<dbReference type="GO" id="GO:0009313">
    <property type="term" value="P:oligosaccharide catabolic process"/>
    <property type="evidence" value="ECO:0007669"/>
    <property type="project" value="TreeGrafter"/>
</dbReference>
<dbReference type="InterPro" id="IPR011040">
    <property type="entry name" value="Sialidase"/>
</dbReference>
<dbReference type="EMBL" id="CAJNOR010001402">
    <property type="protein sequence ID" value="CAF1136732.1"/>
    <property type="molecule type" value="Genomic_DNA"/>
</dbReference>
<evidence type="ECO:0000259" key="3">
    <source>
        <dbReference type="Pfam" id="PF13088"/>
    </source>
</evidence>
<dbReference type="PANTHER" id="PTHR10628:SF30">
    <property type="entry name" value="EXO-ALPHA-SIALIDASE"/>
    <property type="match status" value="1"/>
</dbReference>
<evidence type="ECO:0000313" key="4">
    <source>
        <dbReference type="EMBL" id="CAF1136732.1"/>
    </source>
</evidence>
<dbReference type="AlphaFoldDB" id="A0A814RQV9"/>
<dbReference type="CDD" id="cd15482">
    <property type="entry name" value="Sialidase_non-viral"/>
    <property type="match status" value="1"/>
</dbReference>
<keyword evidence="5" id="KW-1185">Reference proteome</keyword>
<reference evidence="4" key="1">
    <citation type="submission" date="2021-02" db="EMBL/GenBank/DDBJ databases">
        <authorList>
            <person name="Nowell W R."/>
        </authorList>
    </citation>
    <scope>NUCLEOTIDE SEQUENCE</scope>
</reference>